<dbReference type="PROSITE" id="PS50878">
    <property type="entry name" value="RT_POL"/>
    <property type="match status" value="1"/>
</dbReference>
<dbReference type="GO" id="GO:0004523">
    <property type="term" value="F:RNA-DNA hybrid ribonuclease activity"/>
    <property type="evidence" value="ECO:0007669"/>
    <property type="project" value="InterPro"/>
</dbReference>
<dbReference type="GO" id="GO:0003676">
    <property type="term" value="F:nucleic acid binding"/>
    <property type="evidence" value="ECO:0007669"/>
    <property type="project" value="InterPro"/>
</dbReference>
<dbReference type="SUPFAM" id="SSF56219">
    <property type="entry name" value="DNase I-like"/>
    <property type="match status" value="1"/>
</dbReference>
<dbReference type="InterPro" id="IPR000477">
    <property type="entry name" value="RT_dom"/>
</dbReference>
<dbReference type="Gramene" id="evm.model.08.157">
    <property type="protein sequence ID" value="cds.evm.model.08.157"/>
    <property type="gene ID" value="evm.TU.08.157"/>
</dbReference>
<feature type="region of interest" description="Disordered" evidence="2">
    <location>
        <begin position="1"/>
        <end position="61"/>
    </location>
</feature>
<feature type="compositionally biased region" description="Polar residues" evidence="2">
    <location>
        <begin position="326"/>
        <end position="342"/>
    </location>
</feature>
<dbReference type="Pfam" id="PF14392">
    <property type="entry name" value="zf-CCHC_4"/>
    <property type="match status" value="1"/>
</dbReference>
<dbReference type="InterPro" id="IPR036397">
    <property type="entry name" value="RNaseH_sf"/>
</dbReference>
<dbReference type="InterPro" id="IPR025558">
    <property type="entry name" value="DUF4283"/>
</dbReference>
<evidence type="ECO:0000313" key="5">
    <source>
        <dbReference type="EnsemblPlants" id="cds.evm.model.08.157"/>
    </source>
</evidence>
<feature type="domain" description="Reverse transcriptase" evidence="4">
    <location>
        <begin position="1036"/>
        <end position="1302"/>
    </location>
</feature>
<dbReference type="Pfam" id="PF14111">
    <property type="entry name" value="DUF4283"/>
    <property type="match status" value="1"/>
</dbReference>
<dbReference type="Gene3D" id="3.30.420.10">
    <property type="entry name" value="Ribonuclease H-like superfamily/Ribonuclease H"/>
    <property type="match status" value="1"/>
</dbReference>
<dbReference type="Pfam" id="PF13456">
    <property type="entry name" value="RVT_3"/>
    <property type="match status" value="1"/>
</dbReference>
<evidence type="ECO:0000313" key="6">
    <source>
        <dbReference type="Proteomes" id="UP000596661"/>
    </source>
</evidence>
<evidence type="ECO:0000256" key="2">
    <source>
        <dbReference type="SAM" id="MobiDB-lite"/>
    </source>
</evidence>
<dbReference type="InterPro" id="IPR001878">
    <property type="entry name" value="Znf_CCHC"/>
</dbReference>
<dbReference type="InterPro" id="IPR005135">
    <property type="entry name" value="Endo/exonuclease/phosphatase"/>
</dbReference>
<evidence type="ECO:0000259" key="4">
    <source>
        <dbReference type="PROSITE" id="PS50878"/>
    </source>
</evidence>
<dbReference type="EMBL" id="UZAU01000679">
    <property type="status" value="NOT_ANNOTATED_CDS"/>
    <property type="molecule type" value="Genomic_DNA"/>
</dbReference>
<dbReference type="PROSITE" id="PS50158">
    <property type="entry name" value="ZF_CCHC"/>
    <property type="match status" value="1"/>
</dbReference>
<feature type="region of interest" description="Disordered" evidence="2">
    <location>
        <begin position="486"/>
        <end position="554"/>
    </location>
</feature>
<proteinExistence type="predicted"/>
<keyword evidence="1" id="KW-0862">Zinc</keyword>
<dbReference type="InterPro" id="IPR002156">
    <property type="entry name" value="RNaseH_domain"/>
</dbReference>
<dbReference type="EnsemblPlants" id="evm.model.08.157">
    <property type="protein sequence ID" value="cds.evm.model.08.157"/>
    <property type="gene ID" value="evm.TU.08.157"/>
</dbReference>
<dbReference type="GO" id="GO:0008270">
    <property type="term" value="F:zinc ion binding"/>
    <property type="evidence" value="ECO:0007669"/>
    <property type="project" value="UniProtKB-KW"/>
</dbReference>
<dbReference type="SUPFAM" id="SSF53098">
    <property type="entry name" value="Ribonuclease H-like"/>
    <property type="match status" value="1"/>
</dbReference>
<dbReference type="Pfam" id="PF03372">
    <property type="entry name" value="Exo_endo_phos"/>
    <property type="match status" value="1"/>
</dbReference>
<name>A0A803Q939_CANSA</name>
<dbReference type="Pfam" id="PF00078">
    <property type="entry name" value="RVT_1"/>
    <property type="match status" value="1"/>
</dbReference>
<feature type="domain" description="CCHC-type" evidence="3">
    <location>
        <begin position="267"/>
        <end position="280"/>
    </location>
</feature>
<keyword evidence="1" id="KW-0863">Zinc-finger</keyword>
<reference evidence="5" key="1">
    <citation type="submission" date="2018-11" db="EMBL/GenBank/DDBJ databases">
        <authorList>
            <person name="Grassa J C."/>
        </authorList>
    </citation>
    <scope>NUCLEOTIDE SEQUENCE [LARGE SCALE GENOMIC DNA]</scope>
</reference>
<keyword evidence="1" id="KW-0479">Metal-binding</keyword>
<dbReference type="PANTHER" id="PTHR33116:SF86">
    <property type="entry name" value="REVERSE TRANSCRIPTASE DOMAIN-CONTAINING PROTEIN"/>
    <property type="match status" value="1"/>
</dbReference>
<dbReference type="InterPro" id="IPR025836">
    <property type="entry name" value="Zn_knuckle_CX2CX4HX4C"/>
</dbReference>
<sequence>MGDNIDDSSGSTSIGIEHSLENPEVIMNIDDSQQPSNDVNEGVNADEAKEGFVEPDPKDINAKTNEDLETLRNNFLQSMTIDLEPAFELTEEIVRTGCLSVFFDGKGVSRSRLKEILSQIWKLKGYWKFKTLKPGVWGIFFDKEEDCAEVLRNRPWIINGKLLIIKEWPEDGDWYNADMRKAIFWVMVSGLPTLYLNGVNSRTLAAKAGRFIRSDLADQRTVIRRGFLKFQVEVDTSHQLVSGFFLDIKRGRKEWIQFRYFKLPKLCYNCGYLGHDKKICFRSIAMAYPPIGAAVPAYGPWMKAEMAVYSCFNTRNQLDYFRESNGRSSSPAKVPPTVTSNPKAMGKRPVQDSLRKQCLHQSPCSKPPRKVVRIRSNEAGSSLGKYLKVVNKDAPNPLDKRPGCSNIVPRASRQDGRGRKARSISPRALRNHQQELMGPTQVDKFEPIPTLFHDPSDVSELVHHCPQPRKRKASLTLIPYVQHLPENSGDFNTEPPELPAFSPSPDSSFKMGSGASTSSLKNDKRRKKGSRSKLSSSNKGKKPIGSSGGGPYQAPTRPMKCFSWNCRGLARDPTPRALAAWVKKYKVDCIFLMETKVNSSKMESLARILGFSKVVCVDASGLAGGSCLMWNTNIDLAINYFADGFYDATIWDYQTQSHWKLFAVYGTPYSSAKEVFWKSLEEECSHCNLPWVLLGDLNCIRGQEEKVGGRLVTRAETKWLNNFMLNIGGIDLRFIGNKYTWENKRFNGGLIRERLDRAVCSSEWILSYENAGTRNLPISISNHAPIIFDSHLFAVRGYIPFRFFEAWSWEESCKMEIIKAWGCADSNATASFICNINSSKKALQRWKKTGQITNEHDIQKLEKRLEWIQRQPISETLKAEEASVLLQIQIAWSKLECMWRQRSRELWLSLGDRNTRFFHAATGIRKRRNSIWAIKDKEGRIWRERKYIGGIINNYFQELFSSSRPSIDDSLGSLFVNRIDDQSNEFISKIPTDEEIKEAVFRLHPLKAPGPDGFSGCFFRKYWEVVGTSLCATVKEFFQTGVMDPILNNTFICLIPKVDFPLSVDQFRPISLCNFSYKVIAKILSNRLRPFLNDLISPLQSAFIPGRWIAESSILTQEIIHKIRHKRGNGGLMALKLDMHKAYDKMEWTFLEKVLVANGFNDRSCKLLMACVTSVSYAVLLNGCPLKKLYPQRGLRQGDPLSPFLFLLCQEVLSKLISKTEVQGSVHGIKIAQSAAPVSHLMFADDTILFSRANPSEAKKLMDCLSIYEGWSGQSCSKPKSGVLFLKNLSNGMKNIILGILNIEQVRGEERHLGNPFVFKRRKKEDYLRLKESMLKKLEGWKMKLMSYAGRLTLIKSVTSAMPVYAMSTSKVPLASCREFDALMRKFWWSGGVEKDRFLSLKAWEKICQPKTAGGLGLRRCEDMNKALLTKLAWSLATKEDKPWVTCLLKKYCKFESFWEVKSKSSDSYLWKCILDTRPTISKGSISVAATGASINFWHQPWIPWMELQEFMTLMYDLRSRGYTIRTVADVSLGNEWNPELILQIFGTEMGNRILSIPRIPSPFKDQVFWKQSQNGHFSVKTAYNVDQSWRCNFSRSIWFGGSKHIRIGDILGETLSEVLENLMLHCKDLPDGRNRVEILNYTGCIFSAIWHQRNNFYIQNVVVNPEMALAKAEKEFLEMKLVSRLNKGGQEMGIQSEGGLIREESYPTIISSARHCLITDASWKGGDTGIAAIAVDMAAGNWFVKTQRMQTQSALEGEFRAIYLAMSWAIEQGWRDVVILSDSKVAINALSSSNSCPDWRLSNVYFSIINVSKNFIACNFYFISRSLNSLADGLAKKARISSEMAVLYQGEGNPPVIPITFFA</sequence>
<evidence type="ECO:0000256" key="1">
    <source>
        <dbReference type="PROSITE-ProRule" id="PRU00047"/>
    </source>
</evidence>
<organism evidence="5 6">
    <name type="scientific">Cannabis sativa</name>
    <name type="common">Hemp</name>
    <name type="synonym">Marijuana</name>
    <dbReference type="NCBI Taxonomy" id="3483"/>
    <lineage>
        <taxon>Eukaryota</taxon>
        <taxon>Viridiplantae</taxon>
        <taxon>Streptophyta</taxon>
        <taxon>Embryophyta</taxon>
        <taxon>Tracheophyta</taxon>
        <taxon>Spermatophyta</taxon>
        <taxon>Magnoliopsida</taxon>
        <taxon>eudicotyledons</taxon>
        <taxon>Gunneridae</taxon>
        <taxon>Pentapetalae</taxon>
        <taxon>rosids</taxon>
        <taxon>fabids</taxon>
        <taxon>Rosales</taxon>
        <taxon>Cannabaceae</taxon>
        <taxon>Cannabis</taxon>
    </lineage>
</organism>
<feature type="compositionally biased region" description="Low complexity" evidence="2">
    <location>
        <begin position="7"/>
        <end position="16"/>
    </location>
</feature>
<evidence type="ECO:0008006" key="7">
    <source>
        <dbReference type="Google" id="ProtNLM"/>
    </source>
</evidence>
<feature type="region of interest" description="Disordered" evidence="2">
    <location>
        <begin position="391"/>
        <end position="440"/>
    </location>
</feature>
<reference evidence="5" key="2">
    <citation type="submission" date="2021-03" db="UniProtKB">
        <authorList>
            <consortium name="EnsemblPlants"/>
        </authorList>
    </citation>
    <scope>IDENTIFICATION</scope>
</reference>
<feature type="compositionally biased region" description="Polar residues" evidence="2">
    <location>
        <begin position="30"/>
        <end position="39"/>
    </location>
</feature>
<dbReference type="CDD" id="cd01650">
    <property type="entry name" value="RT_nLTR_like"/>
    <property type="match status" value="1"/>
</dbReference>
<protein>
    <recommendedName>
        <fullName evidence="7">Reverse transcriptase</fullName>
    </recommendedName>
</protein>
<evidence type="ECO:0000259" key="3">
    <source>
        <dbReference type="PROSITE" id="PS50158"/>
    </source>
</evidence>
<dbReference type="Gene3D" id="3.60.10.10">
    <property type="entry name" value="Endonuclease/exonuclease/phosphatase"/>
    <property type="match status" value="1"/>
</dbReference>
<accession>A0A803Q939</accession>
<dbReference type="CDD" id="cd06222">
    <property type="entry name" value="RNase_H_like"/>
    <property type="match status" value="1"/>
</dbReference>
<feature type="region of interest" description="Disordered" evidence="2">
    <location>
        <begin position="323"/>
        <end position="350"/>
    </location>
</feature>
<dbReference type="PANTHER" id="PTHR33116">
    <property type="entry name" value="REVERSE TRANSCRIPTASE ZINC-BINDING DOMAIN-CONTAINING PROTEIN-RELATED-RELATED"/>
    <property type="match status" value="1"/>
</dbReference>
<dbReference type="InterPro" id="IPR012337">
    <property type="entry name" value="RNaseH-like_sf"/>
</dbReference>
<dbReference type="Proteomes" id="UP000596661">
    <property type="component" value="Chromosome 8"/>
</dbReference>
<dbReference type="InterPro" id="IPR044730">
    <property type="entry name" value="RNase_H-like_dom_plant"/>
</dbReference>
<dbReference type="InterPro" id="IPR036691">
    <property type="entry name" value="Endo/exonu/phosph_ase_sf"/>
</dbReference>
<keyword evidence="6" id="KW-1185">Reference proteome</keyword>
<feature type="compositionally biased region" description="Basic and acidic residues" evidence="2">
    <location>
        <begin position="46"/>
        <end position="61"/>
    </location>
</feature>